<reference evidence="2 3" key="1">
    <citation type="submission" date="2018-10" db="EMBL/GenBank/DDBJ databases">
        <title>Draft genome of Cortibacter populi DSM10536.</title>
        <authorList>
            <person name="Bernier A.-M."/>
            <person name="Bernard K."/>
        </authorList>
    </citation>
    <scope>NUCLEOTIDE SEQUENCE [LARGE SCALE GENOMIC DNA]</scope>
    <source>
        <strain evidence="2 3">DSM 105136</strain>
    </source>
</reference>
<gene>
    <name evidence="2" type="ORF">D8I35_05255</name>
</gene>
<accession>A0A3M6QZM9</accession>
<dbReference type="Proteomes" id="UP000278006">
    <property type="component" value="Unassembled WGS sequence"/>
</dbReference>
<feature type="region of interest" description="Disordered" evidence="1">
    <location>
        <begin position="752"/>
        <end position="783"/>
    </location>
</feature>
<organism evidence="2 3">
    <name type="scientific">Corticibacter populi</name>
    <dbReference type="NCBI Taxonomy" id="1550736"/>
    <lineage>
        <taxon>Bacteria</taxon>
        <taxon>Pseudomonadati</taxon>
        <taxon>Pseudomonadota</taxon>
        <taxon>Betaproteobacteria</taxon>
        <taxon>Burkholderiales</taxon>
        <taxon>Comamonadaceae</taxon>
        <taxon>Corticibacter</taxon>
    </lineage>
</organism>
<protein>
    <submittedName>
        <fullName evidence="2">Uncharacterized protein</fullName>
    </submittedName>
</protein>
<dbReference type="AlphaFoldDB" id="A0A3M6QZM9"/>
<evidence type="ECO:0000256" key="1">
    <source>
        <dbReference type="SAM" id="MobiDB-lite"/>
    </source>
</evidence>
<sequence>MHALRPYGRFVEDSDLSADDAAAVAYLTRRLTNFKHVSDLEALRWRRVLPSGRVAVLHDMGGVFKVVVREGSCPSSARSVVRNGGYVPMLFSGVPTTPIVRQGEKLQLALTSACRRRLHQYEANSAAPGLLALERFTIEYGPAFQSLKPLGSGEGFVYTQYHAQHPSWYSGAMQALVQCVAGYGRQDVSVATSDPYARYETAVMDVPREYLRDAQKAINGVVLPGFFGQPSADGQIQYDFHHSRSHGLTFGDDGKPWLIRVNAAGVYAMPLPMVPLTTTTAFRAYVEAVGDAEIVTLLDMFGGMPSGEDFPQSSSVFAAWVRAGGIVKIADVGDFYSHYALYGACGWSFADHGREGYNTCLEARFSDEVSGEGMVYANGYKLSLRIGATRFDGKMPQALMDLNTQTSGQLASYTNTIVNGLGDAAAERDAILYKIYRTPAEELSLRIYQTTLVESEVNYWRNRELSPIADVAGGVARVASGPYIPGISFKVPEPSSGGCVDIVAPIERGKLAGYPDRWDTIFFGYYSGDSLKVVKQFSDDNRTYSTAEQSNYEDCMIVGSWSKTSAIASSSAKGGLYSSDFDYRETLPNSNVTVTDVVGMDLGYDSIPRILFPYPVWSGLSTGGVFRYRYYSTRTTIKTVYDGQSIGLGACVPFLSRNALLFAHAKWNNGRTVVSDELKWSWISDPNSYAIRGNWYSNKPTEYRIVDERFGASSCSDFADSGSWGPGLGEVTSWAQSILNGPTARYGWSLGTETGPYGGGSDPKIRTHSTSTTTPPDEPNIGDVEWEQRGVMTVRQKVSIQKYREQSPTPGIPGASFREDATRNCLGDITYEVTSEGGARRGHTRFHGIRSMPFFIGVIHE</sequence>
<evidence type="ECO:0000313" key="3">
    <source>
        <dbReference type="Proteomes" id="UP000278006"/>
    </source>
</evidence>
<comment type="caution">
    <text evidence="2">The sequence shown here is derived from an EMBL/GenBank/DDBJ whole genome shotgun (WGS) entry which is preliminary data.</text>
</comment>
<dbReference type="OrthoDB" id="6665880at2"/>
<keyword evidence="3" id="KW-1185">Reference proteome</keyword>
<name>A0A3M6QZM9_9BURK</name>
<dbReference type="EMBL" id="RDQO01000001">
    <property type="protein sequence ID" value="RMX08486.1"/>
    <property type="molecule type" value="Genomic_DNA"/>
</dbReference>
<feature type="region of interest" description="Disordered" evidence="1">
    <location>
        <begin position="800"/>
        <end position="819"/>
    </location>
</feature>
<evidence type="ECO:0000313" key="2">
    <source>
        <dbReference type="EMBL" id="RMX08486.1"/>
    </source>
</evidence>
<dbReference type="RefSeq" id="WP_122226612.1">
    <property type="nucleotide sequence ID" value="NZ_RDQO01000001.1"/>
</dbReference>
<proteinExistence type="predicted"/>